<accession>A0A1K2HUQ7</accession>
<dbReference type="EMBL" id="FPKU01000001">
    <property type="protein sequence ID" value="SFZ82063.1"/>
    <property type="molecule type" value="Genomic_DNA"/>
</dbReference>
<evidence type="ECO:0000256" key="4">
    <source>
        <dbReference type="ARBA" id="ARBA00022989"/>
    </source>
</evidence>
<comment type="subcellular location">
    <subcellularLocation>
        <location evidence="1">Cell membrane</location>
        <topology evidence="1">Multi-pass membrane protein</topology>
    </subcellularLocation>
</comment>
<feature type="transmembrane region" description="Helical" evidence="7">
    <location>
        <begin position="464"/>
        <end position="487"/>
    </location>
</feature>
<reference evidence="10 11" key="1">
    <citation type="submission" date="2016-11" db="EMBL/GenBank/DDBJ databases">
        <authorList>
            <person name="Jaros S."/>
            <person name="Januszkiewicz K."/>
            <person name="Wedrychowicz H."/>
        </authorList>
    </citation>
    <scope>NUCLEOTIDE SEQUENCE [LARGE SCALE GENOMIC DNA]</scope>
    <source>
        <strain evidence="10 11">ATCC 23634</strain>
    </source>
</reference>
<keyword evidence="11" id="KW-1185">Reference proteome</keyword>
<feature type="transmembrane region" description="Helical" evidence="7">
    <location>
        <begin position="527"/>
        <end position="552"/>
    </location>
</feature>
<feature type="transmembrane region" description="Helical" evidence="7">
    <location>
        <begin position="110"/>
        <end position="128"/>
    </location>
</feature>
<evidence type="ECO:0000259" key="9">
    <source>
        <dbReference type="Pfam" id="PF13567"/>
    </source>
</evidence>
<gene>
    <name evidence="10" type="ORF">SAMN02983003_0859</name>
</gene>
<feature type="transmembrane region" description="Helical" evidence="7">
    <location>
        <begin position="314"/>
        <end position="340"/>
    </location>
</feature>
<dbReference type="Pfam" id="PF13567">
    <property type="entry name" value="DUF4131"/>
    <property type="match status" value="1"/>
</dbReference>
<feature type="transmembrane region" description="Helical" evidence="7">
    <location>
        <begin position="135"/>
        <end position="155"/>
    </location>
</feature>
<evidence type="ECO:0000313" key="10">
    <source>
        <dbReference type="EMBL" id="SFZ82063.1"/>
    </source>
</evidence>
<sequence length="740" mass="78552">MTGGRRKGSAEPNTEGKASTGGGPWFMTDDRTDLALPAPPPPALRSDTTAPVLRNPLRFPTSALRLRRRTLGLGAACTAALDARRLFCLVPFALLAGLIIYAALPVEPAPWALPTAALAVVLLALFRLIPTRPAVLTLSAAFGFALLPLHAALFATPMLAFPAYGAYEATIDEILSESQTERRMIVSAITPIDGARPLDIRRARIFAAADTPLRAGDRIAANFRLAPVPGPVLPGAFDAEFHAYFAGIGAYGTVTSDLRRIAPAEGFALSRAVDELRRSIGERISSVLSGPAAAIGWAMVVGDQSFISDEVREVMAASGLAHIYSISGLHLSIVAGGAFWLLRAGLALWPASVGWPIKKIAAVAGLLAASAYLMLAGGPANIPAFRSTLMLGLIFGAVLVGRRALTMRNVAIAAIVIILIDPPSIFRPSFQLSFAAVVALIGAYELPRQPRERARGMPSRMAGAIWATALTSLVAGLATLLFSAYHFQQTAPLGVVGNLMMLPVLTFVIMPFGVLSVLAMPLGLDPFLLPIMGWGIDRMLDIATLVTGWSVGLEQNPILAPAALVIGFAALGWFAFFPGWWRLAGPALAVPLIAFFGFDQRPDVIIADSTQAIAVRAGETYGLLAGRTGSFAVDVWSDHYRRDIDAQLSGARCDATACLHDGPQFRTALVLGSDAFSEDCAWAHLIVTRLRAPMFCAAPVVIDAGAIARGGVHWLRWSGDGFEIRTARVATSRPWRADLR</sequence>
<feature type="transmembrane region" description="Helical" evidence="7">
    <location>
        <begin position="86"/>
        <end position="104"/>
    </location>
</feature>
<feature type="transmembrane region" description="Helical" evidence="7">
    <location>
        <begin position="360"/>
        <end position="377"/>
    </location>
</feature>
<dbReference type="PANTHER" id="PTHR30619:SF1">
    <property type="entry name" value="RECOMBINATION PROTEIN 2"/>
    <property type="match status" value="1"/>
</dbReference>
<evidence type="ECO:0000256" key="2">
    <source>
        <dbReference type="ARBA" id="ARBA00022475"/>
    </source>
</evidence>
<organism evidence="10 11">
    <name type="scientific">Devosia enhydra</name>
    <dbReference type="NCBI Taxonomy" id="665118"/>
    <lineage>
        <taxon>Bacteria</taxon>
        <taxon>Pseudomonadati</taxon>
        <taxon>Pseudomonadota</taxon>
        <taxon>Alphaproteobacteria</taxon>
        <taxon>Hyphomicrobiales</taxon>
        <taxon>Devosiaceae</taxon>
        <taxon>Devosia</taxon>
    </lineage>
</organism>
<keyword evidence="4 7" id="KW-1133">Transmembrane helix</keyword>
<evidence type="ECO:0000256" key="5">
    <source>
        <dbReference type="ARBA" id="ARBA00023136"/>
    </source>
</evidence>
<evidence type="ECO:0000256" key="1">
    <source>
        <dbReference type="ARBA" id="ARBA00004651"/>
    </source>
</evidence>
<dbReference type="NCBIfam" id="TIGR00360">
    <property type="entry name" value="ComEC_N-term"/>
    <property type="match status" value="1"/>
</dbReference>
<keyword evidence="2" id="KW-1003">Cell membrane</keyword>
<keyword evidence="5 7" id="KW-0472">Membrane</keyword>
<dbReference type="Proteomes" id="UP000183447">
    <property type="component" value="Unassembled WGS sequence"/>
</dbReference>
<feature type="domain" description="DUF4131" evidence="9">
    <location>
        <begin position="107"/>
        <end position="255"/>
    </location>
</feature>
<feature type="domain" description="ComEC/Rec2-related protein" evidence="8">
    <location>
        <begin position="299"/>
        <end position="576"/>
    </location>
</feature>
<dbReference type="InterPro" id="IPR052159">
    <property type="entry name" value="Competence_DNA_uptake"/>
</dbReference>
<protein>
    <submittedName>
        <fullName evidence="10">Competence protein ComEC</fullName>
    </submittedName>
</protein>
<evidence type="ECO:0000256" key="6">
    <source>
        <dbReference type="SAM" id="MobiDB-lite"/>
    </source>
</evidence>
<dbReference type="InterPro" id="IPR025405">
    <property type="entry name" value="DUF4131"/>
</dbReference>
<dbReference type="STRING" id="665118.SAMN02983003_0859"/>
<keyword evidence="3 7" id="KW-0812">Transmembrane</keyword>
<evidence type="ECO:0000256" key="3">
    <source>
        <dbReference type="ARBA" id="ARBA00022692"/>
    </source>
</evidence>
<name>A0A1K2HUQ7_9HYPH</name>
<feature type="transmembrane region" description="Helical" evidence="7">
    <location>
        <begin position="499"/>
        <end position="520"/>
    </location>
</feature>
<dbReference type="InterPro" id="IPR004477">
    <property type="entry name" value="ComEC_N"/>
</dbReference>
<dbReference type="Pfam" id="PF03772">
    <property type="entry name" value="Competence"/>
    <property type="match status" value="1"/>
</dbReference>
<dbReference type="PANTHER" id="PTHR30619">
    <property type="entry name" value="DNA INTERNALIZATION/COMPETENCE PROTEIN COMEC/REC2"/>
    <property type="match status" value="1"/>
</dbReference>
<dbReference type="AlphaFoldDB" id="A0A1K2HUQ7"/>
<evidence type="ECO:0000259" key="8">
    <source>
        <dbReference type="Pfam" id="PF03772"/>
    </source>
</evidence>
<evidence type="ECO:0000256" key="7">
    <source>
        <dbReference type="SAM" id="Phobius"/>
    </source>
</evidence>
<feature type="transmembrane region" description="Helical" evidence="7">
    <location>
        <begin position="558"/>
        <end position="577"/>
    </location>
</feature>
<dbReference type="RefSeq" id="WP_072339313.1">
    <property type="nucleotide sequence ID" value="NZ_FPKU01000001.1"/>
</dbReference>
<evidence type="ECO:0000313" key="11">
    <source>
        <dbReference type="Proteomes" id="UP000183447"/>
    </source>
</evidence>
<feature type="region of interest" description="Disordered" evidence="6">
    <location>
        <begin position="1"/>
        <end position="32"/>
    </location>
</feature>
<dbReference type="GO" id="GO:0005886">
    <property type="term" value="C:plasma membrane"/>
    <property type="evidence" value="ECO:0007669"/>
    <property type="project" value="UniProtKB-SubCell"/>
</dbReference>
<feature type="transmembrane region" description="Helical" evidence="7">
    <location>
        <begin position="389"/>
        <end position="419"/>
    </location>
</feature>
<proteinExistence type="predicted"/>